<dbReference type="CDD" id="cd03414">
    <property type="entry name" value="CbiX_SirB_C"/>
    <property type="match status" value="1"/>
</dbReference>
<name>A0A7X2D538_9PROT</name>
<accession>A0A7X2D538</accession>
<gene>
    <name evidence="4" type="ORF">GHC57_09705</name>
</gene>
<evidence type="ECO:0000313" key="4">
    <source>
        <dbReference type="EMBL" id="MQX36790.1"/>
    </source>
</evidence>
<evidence type="ECO:0000313" key="5">
    <source>
        <dbReference type="Proteomes" id="UP000434582"/>
    </source>
</evidence>
<proteinExistence type="predicted"/>
<keyword evidence="1" id="KW-0479">Metal-binding</keyword>
<dbReference type="InterPro" id="IPR050963">
    <property type="entry name" value="Sirohydro_Cobaltochel/CbiX"/>
</dbReference>
<dbReference type="Gene3D" id="3.40.50.1400">
    <property type="match status" value="2"/>
</dbReference>
<feature type="region of interest" description="Disordered" evidence="3">
    <location>
        <begin position="273"/>
        <end position="338"/>
    </location>
</feature>
<dbReference type="PANTHER" id="PTHR33542">
    <property type="entry name" value="SIROHYDROCHLORIN FERROCHELATASE, CHLOROPLASTIC"/>
    <property type="match status" value="1"/>
</dbReference>
<evidence type="ECO:0000256" key="1">
    <source>
        <dbReference type="ARBA" id="ARBA00022723"/>
    </source>
</evidence>
<dbReference type="OrthoDB" id="9797895at2"/>
<dbReference type="PANTHER" id="PTHR33542:SF3">
    <property type="entry name" value="SIROHYDROCHLORIN FERROCHELATASE, CHLOROPLASTIC"/>
    <property type="match status" value="1"/>
</dbReference>
<comment type="caution">
    <text evidence="4">The sequence shown here is derived from an EMBL/GenBank/DDBJ whole genome shotgun (WGS) entry which is preliminary data.</text>
</comment>
<dbReference type="InterPro" id="IPR002762">
    <property type="entry name" value="CbiX-like"/>
</dbReference>
<dbReference type="AlphaFoldDB" id="A0A7X2D538"/>
<dbReference type="GO" id="GO:0016829">
    <property type="term" value="F:lyase activity"/>
    <property type="evidence" value="ECO:0007669"/>
    <property type="project" value="UniProtKB-KW"/>
</dbReference>
<keyword evidence="2" id="KW-0456">Lyase</keyword>
<evidence type="ECO:0000256" key="3">
    <source>
        <dbReference type="SAM" id="MobiDB-lite"/>
    </source>
</evidence>
<dbReference type="Pfam" id="PF01903">
    <property type="entry name" value="CbiX"/>
    <property type="match status" value="2"/>
</dbReference>
<dbReference type="EMBL" id="WIVE01000026">
    <property type="protein sequence ID" value="MQX36790.1"/>
    <property type="molecule type" value="Genomic_DNA"/>
</dbReference>
<protein>
    <submittedName>
        <fullName evidence="4">Sirohydrochlorin chelatase</fullName>
    </submittedName>
</protein>
<organism evidence="4 5">
    <name type="scientific">Roseospira navarrensis</name>
    <dbReference type="NCBI Taxonomy" id="140058"/>
    <lineage>
        <taxon>Bacteria</taxon>
        <taxon>Pseudomonadati</taxon>
        <taxon>Pseudomonadota</taxon>
        <taxon>Alphaproteobacteria</taxon>
        <taxon>Rhodospirillales</taxon>
        <taxon>Rhodospirillaceae</taxon>
        <taxon>Roseospira</taxon>
    </lineage>
</organism>
<evidence type="ECO:0000256" key="2">
    <source>
        <dbReference type="ARBA" id="ARBA00023239"/>
    </source>
</evidence>
<feature type="compositionally biased region" description="Basic residues" evidence="3">
    <location>
        <begin position="290"/>
        <end position="299"/>
    </location>
</feature>
<keyword evidence="5" id="KW-1185">Reference proteome</keyword>
<dbReference type="SUPFAM" id="SSF53800">
    <property type="entry name" value="Chelatase"/>
    <property type="match status" value="1"/>
</dbReference>
<feature type="compositionally biased region" description="Basic residues" evidence="3">
    <location>
        <begin position="307"/>
        <end position="319"/>
    </location>
</feature>
<dbReference type="GO" id="GO:0046872">
    <property type="term" value="F:metal ion binding"/>
    <property type="evidence" value="ECO:0007669"/>
    <property type="project" value="UniProtKB-KW"/>
</dbReference>
<reference evidence="4 5" key="1">
    <citation type="submission" date="2019-10" db="EMBL/GenBank/DDBJ databases">
        <title>Draft whole-genome sequence of the purple nonsulfur photosynthetic bacterium Roseospira navarrensis DSM 15114.</title>
        <authorList>
            <person name="Kyndt J.A."/>
            <person name="Meyer T.E."/>
        </authorList>
    </citation>
    <scope>NUCLEOTIDE SEQUENCE [LARGE SCALE GENOMIC DNA]</scope>
    <source>
        <strain evidence="4 5">DSM 15114</strain>
    </source>
</reference>
<dbReference type="Proteomes" id="UP000434582">
    <property type="component" value="Unassembled WGS sequence"/>
</dbReference>
<dbReference type="CDD" id="cd03416">
    <property type="entry name" value="CbiX_SirB_N"/>
    <property type="match status" value="1"/>
</dbReference>
<sequence>MICGHGSRDVGAVEEFNRLAVHLRARLPQYAVESGFLEFARPIIREGLDALKAAGVNRVFAVPGMLFAAGHVKNDLPWEVNSFAAEHPDITVQFGRELGIDPKLLKAAQARIEEAEAAAPTPVDRKDTLLMVVGRGTNDSDANSNISKVARMLWEGMGFGWAEVCYSGVTSPLVGPGLAHAARLGYRRIIVFPYFLFTGILVRRIYDGVDEAAAAHPEIEFLKAPYLNDHPMVIESFVERVSDILAGETAMNCQLCKYREQVIGFEDSVGAVQAGHHHHVRGAGTDGDHGHHHHHHHHDHGHDHGHGHGHGHGHDHGHHHGGEPAGSRPGRTENDSGR</sequence>